<dbReference type="InterPro" id="IPR003593">
    <property type="entry name" value="AAA+_ATPase"/>
</dbReference>
<dbReference type="FunFam" id="3.40.50.300:FF:000127">
    <property type="entry name" value="Ribose import ATP-binding protein RbsA"/>
    <property type="match status" value="1"/>
</dbReference>
<evidence type="ECO:0000256" key="4">
    <source>
        <dbReference type="ARBA" id="ARBA00022597"/>
    </source>
</evidence>
<keyword evidence="6" id="KW-0547">Nucleotide-binding</keyword>
<evidence type="ECO:0000259" key="10">
    <source>
        <dbReference type="PROSITE" id="PS50893"/>
    </source>
</evidence>
<dbReference type="KEGG" id="gdi:GDI2440"/>
<proteinExistence type="predicted"/>
<dbReference type="Gene3D" id="3.40.50.300">
    <property type="entry name" value="P-loop containing nucleotide triphosphate hydrolases"/>
    <property type="match status" value="2"/>
</dbReference>
<evidence type="ECO:0000256" key="2">
    <source>
        <dbReference type="ARBA" id="ARBA00022448"/>
    </source>
</evidence>
<dbReference type="PANTHER" id="PTHR43790:SF3">
    <property type="entry name" value="D-ALLOSE IMPORT ATP-BINDING PROTEIN ALSA-RELATED"/>
    <property type="match status" value="1"/>
</dbReference>
<evidence type="ECO:0000256" key="8">
    <source>
        <dbReference type="ARBA" id="ARBA00022967"/>
    </source>
</evidence>
<evidence type="ECO:0000256" key="3">
    <source>
        <dbReference type="ARBA" id="ARBA00022475"/>
    </source>
</evidence>
<dbReference type="Proteomes" id="UP000001176">
    <property type="component" value="Chromosome"/>
</dbReference>
<dbReference type="InterPro" id="IPR003439">
    <property type="entry name" value="ABC_transporter-like_ATP-bd"/>
</dbReference>
<dbReference type="CDD" id="cd03215">
    <property type="entry name" value="ABC_Carb_Monos_II"/>
    <property type="match status" value="1"/>
</dbReference>
<keyword evidence="2" id="KW-0813">Transport</keyword>
<dbReference type="PANTHER" id="PTHR43790">
    <property type="entry name" value="CARBOHYDRATE TRANSPORT ATP-BINDING PROTEIN MG119-RELATED"/>
    <property type="match status" value="1"/>
</dbReference>
<comment type="subcellular location">
    <subcellularLocation>
        <location evidence="1">Cell membrane</location>
        <topology evidence="1">Peripheral membrane protein</topology>
    </subcellularLocation>
</comment>
<keyword evidence="3" id="KW-1003">Cell membrane</keyword>
<dbReference type="InterPro" id="IPR017871">
    <property type="entry name" value="ABC_transporter-like_CS"/>
</dbReference>
<dbReference type="SMART" id="SM00382">
    <property type="entry name" value="AAA"/>
    <property type="match status" value="2"/>
</dbReference>
<dbReference type="SUPFAM" id="SSF52540">
    <property type="entry name" value="P-loop containing nucleoside triphosphate hydrolases"/>
    <property type="match status" value="2"/>
</dbReference>
<keyword evidence="9" id="KW-0472">Membrane</keyword>
<evidence type="ECO:0000256" key="9">
    <source>
        <dbReference type="ARBA" id="ARBA00023136"/>
    </source>
</evidence>
<evidence type="ECO:0000256" key="5">
    <source>
        <dbReference type="ARBA" id="ARBA00022737"/>
    </source>
</evidence>
<dbReference type="InterPro" id="IPR027417">
    <property type="entry name" value="P-loop_NTPase"/>
</dbReference>
<evidence type="ECO:0000313" key="11">
    <source>
        <dbReference type="EMBL" id="CAP56383.1"/>
    </source>
</evidence>
<evidence type="ECO:0000256" key="6">
    <source>
        <dbReference type="ARBA" id="ARBA00022741"/>
    </source>
</evidence>
<dbReference type="EMBL" id="AM889285">
    <property type="protein sequence ID" value="CAP56383.1"/>
    <property type="molecule type" value="Genomic_DNA"/>
</dbReference>
<dbReference type="CDD" id="cd03216">
    <property type="entry name" value="ABC_Carb_Monos_I"/>
    <property type="match status" value="1"/>
</dbReference>
<accession>A9HN24</accession>
<name>A9HN24_GLUDA</name>
<dbReference type="GO" id="GO:0016887">
    <property type="term" value="F:ATP hydrolysis activity"/>
    <property type="evidence" value="ECO:0007669"/>
    <property type="project" value="InterPro"/>
</dbReference>
<dbReference type="Pfam" id="PF00005">
    <property type="entry name" value="ABC_tran"/>
    <property type="match status" value="2"/>
</dbReference>
<keyword evidence="7 11" id="KW-0067">ATP-binding</keyword>
<dbReference type="PROSITE" id="PS00211">
    <property type="entry name" value="ABC_TRANSPORTER_1"/>
    <property type="match status" value="1"/>
</dbReference>
<feature type="domain" description="ABC transporter" evidence="10">
    <location>
        <begin position="264"/>
        <end position="511"/>
    </location>
</feature>
<evidence type="ECO:0000313" key="12">
    <source>
        <dbReference type="Proteomes" id="UP000001176"/>
    </source>
</evidence>
<keyword evidence="8" id="KW-1278">Translocase</keyword>
<dbReference type="PROSITE" id="PS50893">
    <property type="entry name" value="ABC_TRANSPORTER_2"/>
    <property type="match status" value="2"/>
</dbReference>
<keyword evidence="5" id="KW-0677">Repeat</keyword>
<dbReference type="GO" id="GO:0005886">
    <property type="term" value="C:plasma membrane"/>
    <property type="evidence" value="ECO:0007669"/>
    <property type="project" value="UniProtKB-SubCell"/>
</dbReference>
<feature type="domain" description="ABC transporter" evidence="10">
    <location>
        <begin position="12"/>
        <end position="248"/>
    </location>
</feature>
<dbReference type="InterPro" id="IPR050107">
    <property type="entry name" value="ABC_carbohydrate_import_ATPase"/>
</dbReference>
<dbReference type="AlphaFoldDB" id="A9HN24"/>
<evidence type="ECO:0000256" key="7">
    <source>
        <dbReference type="ARBA" id="ARBA00022840"/>
    </source>
</evidence>
<keyword evidence="12" id="KW-1185">Reference proteome</keyword>
<evidence type="ECO:0000256" key="1">
    <source>
        <dbReference type="ARBA" id="ARBA00004202"/>
    </source>
</evidence>
<keyword evidence="4" id="KW-0762">Sugar transport</keyword>
<organism evidence="11 12">
    <name type="scientific">Gluconacetobacter diazotrophicus (strain ATCC 49037 / DSM 5601 / CCUG 37298 / CIP 103539 / LMG 7603 / PAl5)</name>
    <dbReference type="NCBI Taxonomy" id="272568"/>
    <lineage>
        <taxon>Bacteria</taxon>
        <taxon>Pseudomonadati</taxon>
        <taxon>Pseudomonadota</taxon>
        <taxon>Alphaproteobacteria</taxon>
        <taxon>Acetobacterales</taxon>
        <taxon>Acetobacteraceae</taxon>
        <taxon>Gluconacetobacter</taxon>
    </lineage>
</organism>
<gene>
    <name evidence="11" type="primary">rbsA</name>
    <name evidence="11" type="ordered locus">GDI2440</name>
</gene>
<protein>
    <submittedName>
        <fullName evidence="11">Putative ribose transport ATP-binding protein rbsA</fullName>
    </submittedName>
</protein>
<sequence>MRGHRPMTTPLLQLVGIEKHFGGVHALRGVDFTLLAGEVHVLLGENGAGKSTLMGVVSGATRPDDGRFLLNGEPVHFHTPRDAQAAGIVMIPQELDLVPGLDIAANLFLGHEPVTGMHTLAHARMRRDARALLARAGVDLDPALRMSSLRMGERQLVSIAKALGAEARVLILDEPTAALSAGEAEHLFATIRELRGRGVGIIYISHRLEEVPQIADRVTVMRDGAVVGEAAPDAPQATLVHMLVGRDFKDLFPPRATQVGPPLLRLDHARFVPTVPRAGWQAPQDVSLCVHAGEIVGLSGRTGAGRTELLSALYGFEARGTWEGTVEIAGRAARLGSVARARRAGLAYVTDDRRGAGLMLGQSVGRNVVMSTLARVTPWGMAAPVRERMVVKGAIDRFDIRPRRPDAKVVNLSGGNQQKIVFAKELLTTPKILLLDEPTRGVDVGAKSDIYFQLRALTAQGLGVLVASSELPELIGLCDRIVVMNHGVTVADFAADTGEDALRGAALEGGVAA</sequence>
<dbReference type="GO" id="GO:0005524">
    <property type="term" value="F:ATP binding"/>
    <property type="evidence" value="ECO:0007669"/>
    <property type="project" value="UniProtKB-KW"/>
</dbReference>
<reference evidence="11 12" key="1">
    <citation type="journal article" date="2009" name="BMC Genomics">
        <title>Complete genome sequence of the sugarcane nitrogen-fixing endophyte Gluconacetobacter diazotrophicus Pal5.</title>
        <authorList>
            <person name="Bertalan M."/>
            <person name="Albano R."/>
            <person name="Padua V."/>
            <person name="Rouws L."/>
            <person name="Rojas C."/>
            <person name="Hemerly A."/>
            <person name="Teixeira K."/>
            <person name="Schwab S."/>
            <person name="Araujo J."/>
            <person name="Oliveira A."/>
            <person name="Franca L."/>
            <person name="Magalhaes V."/>
            <person name="Alqueres S."/>
            <person name="Cardoso A."/>
            <person name="Almeida W."/>
            <person name="Loureiro M.M."/>
            <person name="Nogueira E."/>
            <person name="Cidade D."/>
            <person name="Oliveira D."/>
            <person name="Simao T."/>
            <person name="Macedo J."/>
            <person name="Valadao A."/>
            <person name="Dreschsel M."/>
            <person name="Freitas F."/>
            <person name="Vidal M."/>
            <person name="Guedes H."/>
            <person name="Rodrigues E."/>
            <person name="Meneses C."/>
            <person name="Brioso P."/>
            <person name="Pozzer L."/>
            <person name="Figueiredo D."/>
            <person name="Montano H."/>
            <person name="Junior J."/>
            <person name="Filho G."/>
            <person name="Flores V."/>
            <person name="Ferreira B."/>
            <person name="Branco A."/>
            <person name="Gonzalez P."/>
            <person name="Guillobel H."/>
            <person name="Lemos M."/>
            <person name="Seibel L."/>
            <person name="Macedo J."/>
            <person name="Alves-Ferreira M."/>
            <person name="Sachetto-Martins G."/>
            <person name="Coelho A."/>
            <person name="Santos E."/>
            <person name="Amaral G."/>
            <person name="Neves A."/>
            <person name="Pacheco A.B."/>
            <person name="Carvalho D."/>
            <person name="Lery L."/>
            <person name="Bisch P."/>
            <person name="Rossle S.C."/>
            <person name="Urmenyi T."/>
            <person name="Kruger W.V."/>
            <person name="Martins O."/>
            <person name="Baldani J.I."/>
            <person name="Ferreira P.C."/>
        </authorList>
    </citation>
    <scope>NUCLEOTIDE SEQUENCE [LARGE SCALE GENOMIC DNA]</scope>
    <source>
        <strain evidence="12">ATCC 49037 / DSM 5601 / CCUG 37298 / CIP 103539 / LMG 7603 / PAl5</strain>
    </source>
</reference>